<reference evidence="2" key="1">
    <citation type="journal article" date="2006" name="PLoS Biol.">
        <title>Macronuclear genome sequence of the ciliate Tetrahymena thermophila, a model eukaryote.</title>
        <authorList>
            <person name="Eisen J.A."/>
            <person name="Coyne R.S."/>
            <person name="Wu M."/>
            <person name="Wu D."/>
            <person name="Thiagarajan M."/>
            <person name="Wortman J.R."/>
            <person name="Badger J.H."/>
            <person name="Ren Q."/>
            <person name="Amedeo P."/>
            <person name="Jones K.M."/>
            <person name="Tallon L.J."/>
            <person name="Delcher A.L."/>
            <person name="Salzberg S.L."/>
            <person name="Silva J.C."/>
            <person name="Haas B.J."/>
            <person name="Majoros W.H."/>
            <person name="Farzad M."/>
            <person name="Carlton J.M."/>
            <person name="Smith R.K. Jr."/>
            <person name="Garg J."/>
            <person name="Pearlman R.E."/>
            <person name="Karrer K.M."/>
            <person name="Sun L."/>
            <person name="Manning G."/>
            <person name="Elde N.C."/>
            <person name="Turkewitz A.P."/>
            <person name="Asai D.J."/>
            <person name="Wilkes D.E."/>
            <person name="Wang Y."/>
            <person name="Cai H."/>
            <person name="Collins K."/>
            <person name="Stewart B.A."/>
            <person name="Lee S.R."/>
            <person name="Wilamowska K."/>
            <person name="Weinberg Z."/>
            <person name="Ruzzo W.L."/>
            <person name="Wloga D."/>
            <person name="Gaertig J."/>
            <person name="Frankel J."/>
            <person name="Tsao C.-C."/>
            <person name="Gorovsky M.A."/>
            <person name="Keeling P.J."/>
            <person name="Waller R.F."/>
            <person name="Patron N.J."/>
            <person name="Cherry J.M."/>
            <person name="Stover N.A."/>
            <person name="Krieger C.J."/>
            <person name="del Toro C."/>
            <person name="Ryder H.F."/>
            <person name="Williamson S.C."/>
            <person name="Barbeau R.A."/>
            <person name="Hamilton E.P."/>
            <person name="Orias E."/>
        </authorList>
    </citation>
    <scope>NUCLEOTIDE SEQUENCE [LARGE SCALE GENOMIC DNA]</scope>
    <source>
        <strain evidence="2">SB210</strain>
    </source>
</reference>
<accession>W7XCB8</accession>
<dbReference type="EMBL" id="GG662313">
    <property type="protein sequence ID" value="EWS71381.1"/>
    <property type="molecule type" value="Genomic_DNA"/>
</dbReference>
<name>W7XCB8_TETTS</name>
<dbReference type="InParanoid" id="W7XCB8"/>
<dbReference type="KEGG" id="tet:TTHERM_000780679"/>
<gene>
    <name evidence="1" type="ORF">TTHERM_000780679</name>
</gene>
<evidence type="ECO:0008006" key="3">
    <source>
        <dbReference type="Google" id="ProtNLM"/>
    </source>
</evidence>
<sequence>MYIKEFFKPIKNDLNREEIQLTKYKACKMYLLQSQIPQLFKITFTNSINMLQIQINKLIQQKKLFLFQNIKSFLIKIQNISSLLKIKKILIKAKTQLTTYQLKNKKKQVKN</sequence>
<evidence type="ECO:0000313" key="1">
    <source>
        <dbReference type="EMBL" id="EWS71381.1"/>
    </source>
</evidence>
<evidence type="ECO:0000313" key="2">
    <source>
        <dbReference type="Proteomes" id="UP000009168"/>
    </source>
</evidence>
<dbReference type="GeneID" id="24440641"/>
<dbReference type="RefSeq" id="XP_012656082.1">
    <property type="nucleotide sequence ID" value="XM_012800628.1"/>
</dbReference>
<dbReference type="AlphaFoldDB" id="W7XCB8"/>
<keyword evidence="2" id="KW-1185">Reference proteome</keyword>
<organism evidence="1 2">
    <name type="scientific">Tetrahymena thermophila (strain SB210)</name>
    <dbReference type="NCBI Taxonomy" id="312017"/>
    <lineage>
        <taxon>Eukaryota</taxon>
        <taxon>Sar</taxon>
        <taxon>Alveolata</taxon>
        <taxon>Ciliophora</taxon>
        <taxon>Intramacronucleata</taxon>
        <taxon>Oligohymenophorea</taxon>
        <taxon>Hymenostomatida</taxon>
        <taxon>Tetrahymenina</taxon>
        <taxon>Tetrahymenidae</taxon>
        <taxon>Tetrahymena</taxon>
    </lineage>
</organism>
<protein>
    <recommendedName>
        <fullName evidence="3">Transmembrane protein</fullName>
    </recommendedName>
</protein>
<proteinExistence type="predicted"/>
<dbReference type="Proteomes" id="UP000009168">
    <property type="component" value="Unassembled WGS sequence"/>
</dbReference>